<dbReference type="PRINTS" id="PR00409">
    <property type="entry name" value="PHDIOXRDTASE"/>
</dbReference>
<sequence length="313" mass="34175">MRIAAIRREAEGIHSLEFRALDNSALPSFTAGAHIDLMLAPGLTRSYSLSNDPQERNRYVVSVNKDPGSRGGSRHVHEQLRVSDRLTVSPPRNNFQLDETAGHTVLIAGGIGITPLKAMIARLDSIGRRWELFYAARNRVTTAFLEELQHLEDANPGRVHFHFSAESKGARLDLKAIVSGAPGASHLYCCGPQSMIEAFEEATATLPRSQVHAEYFGAKGAAAVDGGFRITLHRSQRELEVRRGSTILETLLAADVTVPYSCKEGVCGSCKVRVIEGRPDHRDSVLSPDEHARNDQMLVCCSGSKTPSLVLDL</sequence>
<evidence type="ECO:0000256" key="1">
    <source>
        <dbReference type="ARBA" id="ARBA00022630"/>
    </source>
</evidence>
<dbReference type="Gene3D" id="3.40.50.80">
    <property type="entry name" value="Nucleotide-binding domain of ferredoxin-NADP reductase (FNR) module"/>
    <property type="match status" value="1"/>
</dbReference>
<dbReference type="InterPro" id="IPR001433">
    <property type="entry name" value="OxRdtase_FAD/NAD-bd"/>
</dbReference>
<dbReference type="EMBL" id="JAQQCF010000075">
    <property type="protein sequence ID" value="MFM0642456.1"/>
    <property type="molecule type" value="Genomic_DNA"/>
</dbReference>
<dbReference type="InterPro" id="IPR006058">
    <property type="entry name" value="2Fe2S_fd_BS"/>
</dbReference>
<gene>
    <name evidence="9" type="ORF">PQQ63_37905</name>
</gene>
<dbReference type="PANTHER" id="PTHR47354:SF1">
    <property type="entry name" value="CARNITINE MONOOXYGENASE REDUCTASE SUBUNIT"/>
    <property type="match status" value="1"/>
</dbReference>
<dbReference type="InterPro" id="IPR036010">
    <property type="entry name" value="2Fe-2S_ferredoxin-like_sf"/>
</dbReference>
<keyword evidence="3" id="KW-0479">Metal-binding</keyword>
<dbReference type="SUPFAM" id="SSF54292">
    <property type="entry name" value="2Fe-2S ferredoxin-like"/>
    <property type="match status" value="1"/>
</dbReference>
<keyword evidence="2" id="KW-0001">2Fe-2S</keyword>
<evidence type="ECO:0000259" key="7">
    <source>
        <dbReference type="PROSITE" id="PS51085"/>
    </source>
</evidence>
<dbReference type="Proteomes" id="UP001629432">
    <property type="component" value="Unassembled WGS sequence"/>
</dbReference>
<dbReference type="CDD" id="cd00207">
    <property type="entry name" value="fer2"/>
    <property type="match status" value="1"/>
</dbReference>
<keyword evidence="10" id="KW-1185">Reference proteome</keyword>
<dbReference type="Gene3D" id="2.40.30.10">
    <property type="entry name" value="Translation factors"/>
    <property type="match status" value="1"/>
</dbReference>
<dbReference type="InterPro" id="IPR017938">
    <property type="entry name" value="Riboflavin_synthase-like_b-brl"/>
</dbReference>
<dbReference type="InterPro" id="IPR012675">
    <property type="entry name" value="Beta-grasp_dom_sf"/>
</dbReference>
<dbReference type="InterPro" id="IPR050415">
    <property type="entry name" value="MRET"/>
</dbReference>
<feature type="domain" description="FAD-binding FR-type" evidence="8">
    <location>
        <begin position="1"/>
        <end position="98"/>
    </location>
</feature>
<keyword evidence="4" id="KW-0560">Oxidoreductase</keyword>
<keyword evidence="6" id="KW-0411">Iron-sulfur</keyword>
<evidence type="ECO:0000256" key="6">
    <source>
        <dbReference type="ARBA" id="ARBA00023014"/>
    </source>
</evidence>
<evidence type="ECO:0000256" key="4">
    <source>
        <dbReference type="ARBA" id="ARBA00023002"/>
    </source>
</evidence>
<dbReference type="InterPro" id="IPR039261">
    <property type="entry name" value="FNR_nucleotide-bd"/>
</dbReference>
<dbReference type="SUPFAM" id="SSF63380">
    <property type="entry name" value="Riboflavin synthase domain-like"/>
    <property type="match status" value="1"/>
</dbReference>
<dbReference type="CDD" id="cd06185">
    <property type="entry name" value="PDR_like"/>
    <property type="match status" value="1"/>
</dbReference>
<reference evidence="9 10" key="1">
    <citation type="journal article" date="2024" name="Chem. Sci.">
        <title>Discovery of megapolipeptins by genome mining of a Burkholderiales bacteria collection.</title>
        <authorList>
            <person name="Paulo B.S."/>
            <person name="Recchia M.J.J."/>
            <person name="Lee S."/>
            <person name="Fergusson C.H."/>
            <person name="Romanowski S.B."/>
            <person name="Hernandez A."/>
            <person name="Krull N."/>
            <person name="Liu D.Y."/>
            <person name="Cavanagh H."/>
            <person name="Bos A."/>
            <person name="Gray C.A."/>
            <person name="Murphy B.T."/>
            <person name="Linington R.G."/>
            <person name="Eustaquio A.S."/>
        </authorList>
    </citation>
    <scope>NUCLEOTIDE SEQUENCE [LARGE SCALE GENOMIC DNA]</scope>
    <source>
        <strain evidence="9 10">RL17-338-BIC-A</strain>
    </source>
</reference>
<dbReference type="InterPro" id="IPR017927">
    <property type="entry name" value="FAD-bd_FR_type"/>
</dbReference>
<evidence type="ECO:0000259" key="8">
    <source>
        <dbReference type="PROSITE" id="PS51384"/>
    </source>
</evidence>
<keyword evidence="5" id="KW-0408">Iron</keyword>
<dbReference type="PANTHER" id="PTHR47354">
    <property type="entry name" value="NADH OXIDOREDUCTASE HCR"/>
    <property type="match status" value="1"/>
</dbReference>
<accession>A0ABW9E8M9</accession>
<keyword evidence="1" id="KW-0285">Flavoprotein</keyword>
<evidence type="ECO:0000313" key="10">
    <source>
        <dbReference type="Proteomes" id="UP001629432"/>
    </source>
</evidence>
<dbReference type="PROSITE" id="PS00197">
    <property type="entry name" value="2FE2S_FER_1"/>
    <property type="match status" value="1"/>
</dbReference>
<evidence type="ECO:0000313" key="9">
    <source>
        <dbReference type="EMBL" id="MFM0642456.1"/>
    </source>
</evidence>
<dbReference type="Gene3D" id="3.10.20.30">
    <property type="match status" value="1"/>
</dbReference>
<protein>
    <submittedName>
        <fullName evidence="9">PDR/VanB family oxidoreductase</fullName>
    </submittedName>
</protein>
<dbReference type="InterPro" id="IPR001041">
    <property type="entry name" value="2Fe-2S_ferredoxin-type"/>
</dbReference>
<name>A0ABW9E8M9_9BURK</name>
<feature type="domain" description="2Fe-2S ferredoxin-type" evidence="7">
    <location>
        <begin position="228"/>
        <end position="313"/>
    </location>
</feature>
<dbReference type="PROSITE" id="PS51384">
    <property type="entry name" value="FAD_FR"/>
    <property type="match status" value="1"/>
</dbReference>
<organism evidence="9 10">
    <name type="scientific">Paraburkholderia metrosideri</name>
    <dbReference type="NCBI Taxonomy" id="580937"/>
    <lineage>
        <taxon>Bacteria</taxon>
        <taxon>Pseudomonadati</taxon>
        <taxon>Pseudomonadota</taxon>
        <taxon>Betaproteobacteria</taxon>
        <taxon>Burkholderiales</taxon>
        <taxon>Burkholderiaceae</taxon>
        <taxon>Paraburkholderia</taxon>
    </lineage>
</organism>
<evidence type="ECO:0000256" key="3">
    <source>
        <dbReference type="ARBA" id="ARBA00022723"/>
    </source>
</evidence>
<evidence type="ECO:0000256" key="2">
    <source>
        <dbReference type="ARBA" id="ARBA00022714"/>
    </source>
</evidence>
<dbReference type="PROSITE" id="PS51085">
    <property type="entry name" value="2FE2S_FER_2"/>
    <property type="match status" value="1"/>
</dbReference>
<evidence type="ECO:0000256" key="5">
    <source>
        <dbReference type="ARBA" id="ARBA00023004"/>
    </source>
</evidence>
<dbReference type="Pfam" id="PF00175">
    <property type="entry name" value="NAD_binding_1"/>
    <property type="match status" value="1"/>
</dbReference>
<comment type="caution">
    <text evidence="9">The sequence shown here is derived from an EMBL/GenBank/DDBJ whole genome shotgun (WGS) entry which is preliminary data.</text>
</comment>
<dbReference type="Pfam" id="PF00111">
    <property type="entry name" value="Fer2"/>
    <property type="match status" value="1"/>
</dbReference>
<proteinExistence type="predicted"/>
<dbReference type="SUPFAM" id="SSF52343">
    <property type="entry name" value="Ferredoxin reductase-like, C-terminal NADP-linked domain"/>
    <property type="match status" value="1"/>
</dbReference>